<sequence length="489" mass="54599">MKIRLQGSGWSPLISRISANGLFGNGSFLGQLRSLADMATSRSSIGSDSPDSSSSDSTPTTSRAPVALPKQQRRRHRRIHRPAKNSLYDLFHQHAGTSLFVRPICWTDLHAELLGTRWKELPPCDSPKPATMPGSPPSKGHLRPSHTIMTLSDSLTQILLPDAMHPILCSNAVKTVLMALWPQPFSKPHYLPELHLYFGGRVYRDALRAQIMWNFPSDEAKSSYSSFRSVSTRPADSFDAPMHPCTPSPQDPANLPMMCYVGKSQLANIRRNLFRTTLGPGRSPNEPVERLQQLTARQLVPANSDHDAHFVGIFLAMAQKHFYPPPPPSSRRDTPMNQKGEIPPSPNFQDVTLRILTHDTDTSDFIVYTAYVTKEFLQKFHDPFKAPQDEDEQEHSGIRIEFARVPIWPILGLRERLGRALGCDIVGLFNHEEIETWEKDPEKQDSGKRKREVFSQVLNSSFDEGSGDEPTLGGKKPCLSEGSPAGVVM</sequence>
<dbReference type="EMBL" id="JAGMUV010000040">
    <property type="protein sequence ID" value="KAH7111607.1"/>
    <property type="molecule type" value="Genomic_DNA"/>
</dbReference>
<feature type="region of interest" description="Disordered" evidence="1">
    <location>
        <begin position="124"/>
        <end position="144"/>
    </location>
</feature>
<name>A0A9P9D339_9HYPO</name>
<comment type="caution">
    <text evidence="2">The sequence shown here is derived from an EMBL/GenBank/DDBJ whole genome shotgun (WGS) entry which is preliminary data.</text>
</comment>
<dbReference type="AlphaFoldDB" id="A0A9P9D339"/>
<evidence type="ECO:0000313" key="2">
    <source>
        <dbReference type="EMBL" id="KAH7111607.1"/>
    </source>
</evidence>
<evidence type="ECO:0000256" key="1">
    <source>
        <dbReference type="SAM" id="MobiDB-lite"/>
    </source>
</evidence>
<proteinExistence type="predicted"/>
<dbReference type="OrthoDB" id="4969937at2759"/>
<feature type="region of interest" description="Disordered" evidence="1">
    <location>
        <begin position="459"/>
        <end position="489"/>
    </location>
</feature>
<feature type="compositionally biased region" description="Basic residues" evidence="1">
    <location>
        <begin position="71"/>
        <end position="81"/>
    </location>
</feature>
<reference evidence="2" key="1">
    <citation type="journal article" date="2021" name="Nat. Commun.">
        <title>Genetic determinants of endophytism in the Arabidopsis root mycobiome.</title>
        <authorList>
            <person name="Mesny F."/>
            <person name="Miyauchi S."/>
            <person name="Thiergart T."/>
            <person name="Pickel B."/>
            <person name="Atanasova L."/>
            <person name="Karlsson M."/>
            <person name="Huettel B."/>
            <person name="Barry K.W."/>
            <person name="Haridas S."/>
            <person name="Chen C."/>
            <person name="Bauer D."/>
            <person name="Andreopoulos W."/>
            <person name="Pangilinan J."/>
            <person name="LaButti K."/>
            <person name="Riley R."/>
            <person name="Lipzen A."/>
            <person name="Clum A."/>
            <person name="Drula E."/>
            <person name="Henrissat B."/>
            <person name="Kohler A."/>
            <person name="Grigoriev I.V."/>
            <person name="Martin F.M."/>
            <person name="Hacquard S."/>
        </authorList>
    </citation>
    <scope>NUCLEOTIDE SEQUENCE</scope>
    <source>
        <strain evidence="2">MPI-CAGE-AT-0147</strain>
    </source>
</reference>
<dbReference type="Proteomes" id="UP000738349">
    <property type="component" value="Unassembled WGS sequence"/>
</dbReference>
<keyword evidence="3" id="KW-1185">Reference proteome</keyword>
<feature type="region of interest" description="Disordered" evidence="1">
    <location>
        <begin position="40"/>
        <end position="81"/>
    </location>
</feature>
<feature type="region of interest" description="Disordered" evidence="1">
    <location>
        <begin position="325"/>
        <end position="348"/>
    </location>
</feature>
<gene>
    <name evidence="2" type="ORF">EDB81DRAFT_894319</name>
</gene>
<protein>
    <submittedName>
        <fullName evidence="2">Uncharacterized protein</fullName>
    </submittedName>
</protein>
<evidence type="ECO:0000313" key="3">
    <source>
        <dbReference type="Proteomes" id="UP000738349"/>
    </source>
</evidence>
<organism evidence="2 3">
    <name type="scientific">Dactylonectria macrodidyma</name>
    <dbReference type="NCBI Taxonomy" id="307937"/>
    <lineage>
        <taxon>Eukaryota</taxon>
        <taxon>Fungi</taxon>
        <taxon>Dikarya</taxon>
        <taxon>Ascomycota</taxon>
        <taxon>Pezizomycotina</taxon>
        <taxon>Sordariomycetes</taxon>
        <taxon>Hypocreomycetidae</taxon>
        <taxon>Hypocreales</taxon>
        <taxon>Nectriaceae</taxon>
        <taxon>Dactylonectria</taxon>
    </lineage>
</organism>
<accession>A0A9P9D339</accession>
<feature type="compositionally biased region" description="Low complexity" evidence="1">
    <location>
        <begin position="40"/>
        <end position="63"/>
    </location>
</feature>